<protein>
    <submittedName>
        <fullName evidence="2">Uncharacterized protein</fullName>
    </submittedName>
</protein>
<evidence type="ECO:0000256" key="1">
    <source>
        <dbReference type="SAM" id="MobiDB-lite"/>
    </source>
</evidence>
<feature type="region of interest" description="Disordered" evidence="1">
    <location>
        <begin position="46"/>
        <end position="71"/>
    </location>
</feature>
<keyword evidence="3" id="KW-1185">Reference proteome</keyword>
<dbReference type="AlphaFoldDB" id="A0A4C1YH83"/>
<evidence type="ECO:0000313" key="2">
    <source>
        <dbReference type="EMBL" id="GBP75526.1"/>
    </source>
</evidence>
<name>A0A4C1YH83_EUMVA</name>
<sequence>MSARSIRVDQQMVPTHFPRVELVHPWSSRDAQSSIPYILLERRARISRHPSKSTKGTPNRRDQRRPPHPKLSMQLVHRITNRVREPLDLVLVTANTTSIDNTTKREFFNITSTALRRAPARAVTASLSYAKATVGFCKDPPTNSAPNKTSIEDVEALVSMISIVDIGETASLAKKFKAAADPVEKILLFAGHASLVEAIKNNKI</sequence>
<reference evidence="2 3" key="1">
    <citation type="journal article" date="2019" name="Commun. Biol.">
        <title>The bagworm genome reveals a unique fibroin gene that provides high tensile strength.</title>
        <authorList>
            <person name="Kono N."/>
            <person name="Nakamura H."/>
            <person name="Ohtoshi R."/>
            <person name="Tomita M."/>
            <person name="Numata K."/>
            <person name="Arakawa K."/>
        </authorList>
    </citation>
    <scope>NUCLEOTIDE SEQUENCE [LARGE SCALE GENOMIC DNA]</scope>
</reference>
<comment type="caution">
    <text evidence="2">The sequence shown here is derived from an EMBL/GenBank/DDBJ whole genome shotgun (WGS) entry which is preliminary data.</text>
</comment>
<dbReference type="Proteomes" id="UP000299102">
    <property type="component" value="Unassembled WGS sequence"/>
</dbReference>
<dbReference type="EMBL" id="BGZK01001252">
    <property type="protein sequence ID" value="GBP75526.1"/>
    <property type="molecule type" value="Genomic_DNA"/>
</dbReference>
<organism evidence="2 3">
    <name type="scientific">Eumeta variegata</name>
    <name type="common">Bagworm moth</name>
    <name type="synonym">Eumeta japonica</name>
    <dbReference type="NCBI Taxonomy" id="151549"/>
    <lineage>
        <taxon>Eukaryota</taxon>
        <taxon>Metazoa</taxon>
        <taxon>Ecdysozoa</taxon>
        <taxon>Arthropoda</taxon>
        <taxon>Hexapoda</taxon>
        <taxon>Insecta</taxon>
        <taxon>Pterygota</taxon>
        <taxon>Neoptera</taxon>
        <taxon>Endopterygota</taxon>
        <taxon>Lepidoptera</taxon>
        <taxon>Glossata</taxon>
        <taxon>Ditrysia</taxon>
        <taxon>Tineoidea</taxon>
        <taxon>Psychidae</taxon>
        <taxon>Oiketicinae</taxon>
        <taxon>Eumeta</taxon>
    </lineage>
</organism>
<accession>A0A4C1YH83</accession>
<evidence type="ECO:0000313" key="3">
    <source>
        <dbReference type="Proteomes" id="UP000299102"/>
    </source>
</evidence>
<proteinExistence type="predicted"/>
<gene>
    <name evidence="2" type="ORF">EVAR_53567_1</name>
</gene>